<dbReference type="GO" id="GO:0000155">
    <property type="term" value="F:phosphorelay sensor kinase activity"/>
    <property type="evidence" value="ECO:0007669"/>
    <property type="project" value="InterPro"/>
</dbReference>
<dbReference type="EC" id="2.7.13.3" evidence="2"/>
<organism evidence="13 14">
    <name type="scientific">Flavobacterium amnicola</name>
    <dbReference type="NCBI Taxonomy" id="2506422"/>
    <lineage>
        <taxon>Bacteria</taxon>
        <taxon>Pseudomonadati</taxon>
        <taxon>Bacteroidota</taxon>
        <taxon>Flavobacteriia</taxon>
        <taxon>Flavobacteriales</taxon>
        <taxon>Flavobacteriaceae</taxon>
        <taxon>Flavobacterium</taxon>
    </lineage>
</organism>
<dbReference type="CDD" id="cd16917">
    <property type="entry name" value="HATPase_UhpB-NarQ-NarX-like"/>
    <property type="match status" value="1"/>
</dbReference>
<proteinExistence type="predicted"/>
<keyword evidence="4" id="KW-0808">Transferase</keyword>
<accession>A0A4Q1K8H7</accession>
<dbReference type="Proteomes" id="UP000290283">
    <property type="component" value="Unassembled WGS sequence"/>
</dbReference>
<dbReference type="InterPro" id="IPR036890">
    <property type="entry name" value="HATPase_C_sf"/>
</dbReference>
<keyword evidence="10" id="KW-0175">Coiled coil</keyword>
<dbReference type="SUPFAM" id="SSF55874">
    <property type="entry name" value="ATPase domain of HSP90 chaperone/DNA topoisomerase II/histidine kinase"/>
    <property type="match status" value="1"/>
</dbReference>
<evidence type="ECO:0000256" key="9">
    <source>
        <dbReference type="PROSITE-ProRule" id="PRU00339"/>
    </source>
</evidence>
<dbReference type="AlphaFoldDB" id="A0A4Q1K8H7"/>
<dbReference type="GO" id="GO:0005524">
    <property type="term" value="F:ATP binding"/>
    <property type="evidence" value="ECO:0007669"/>
    <property type="project" value="UniProtKB-KW"/>
</dbReference>
<keyword evidence="6" id="KW-0418">Kinase</keyword>
<dbReference type="EMBL" id="SBKO01000001">
    <property type="protein sequence ID" value="RXR20879.1"/>
    <property type="molecule type" value="Genomic_DNA"/>
</dbReference>
<dbReference type="OrthoDB" id="977000at2"/>
<keyword evidence="11" id="KW-0472">Membrane</keyword>
<dbReference type="GO" id="GO:0046983">
    <property type="term" value="F:protein dimerization activity"/>
    <property type="evidence" value="ECO:0007669"/>
    <property type="project" value="InterPro"/>
</dbReference>
<dbReference type="GO" id="GO:0016020">
    <property type="term" value="C:membrane"/>
    <property type="evidence" value="ECO:0007669"/>
    <property type="project" value="InterPro"/>
</dbReference>
<dbReference type="PROSITE" id="PS50109">
    <property type="entry name" value="HIS_KIN"/>
    <property type="match status" value="1"/>
</dbReference>
<feature type="repeat" description="TPR" evidence="9">
    <location>
        <begin position="235"/>
        <end position="268"/>
    </location>
</feature>
<dbReference type="SMART" id="SM00028">
    <property type="entry name" value="TPR"/>
    <property type="match status" value="5"/>
</dbReference>
<dbReference type="SUPFAM" id="SSF48452">
    <property type="entry name" value="TPR-like"/>
    <property type="match status" value="2"/>
</dbReference>
<dbReference type="Gene3D" id="1.20.5.1930">
    <property type="match status" value="1"/>
</dbReference>
<evidence type="ECO:0000256" key="7">
    <source>
        <dbReference type="ARBA" id="ARBA00022840"/>
    </source>
</evidence>
<dbReference type="Gene3D" id="3.30.565.10">
    <property type="entry name" value="Histidine kinase-like ATPase, C-terminal domain"/>
    <property type="match status" value="1"/>
</dbReference>
<evidence type="ECO:0000256" key="3">
    <source>
        <dbReference type="ARBA" id="ARBA00022553"/>
    </source>
</evidence>
<keyword evidence="9" id="KW-0802">TPR repeat</keyword>
<feature type="domain" description="Histidine kinase" evidence="12">
    <location>
        <begin position="483"/>
        <end position="675"/>
    </location>
</feature>
<dbReference type="PANTHER" id="PTHR24421">
    <property type="entry name" value="NITRATE/NITRITE SENSOR PROTEIN NARX-RELATED"/>
    <property type="match status" value="1"/>
</dbReference>
<evidence type="ECO:0000256" key="8">
    <source>
        <dbReference type="ARBA" id="ARBA00023012"/>
    </source>
</evidence>
<sequence>MKNIFYFAMFFLFFFSCKEQKEDKRVYSNDYVESLFSKAYNPTLSKKERLKNIERAHYILQKKENDSLKRNFYFQLAGGFYNLEKYDQYFAICKEVNAMAIEKNDTLSISKSLNFIGNYYYINFKNDSAYYYFTKAEKMYLHYEKDSVNTSRIGLYKANILFYEKDFSGSETAVIKILKSAIKGNDTRLIYDCYITLGLSLEGLNQNDQALEYFEKAFELTDKMKNDPQFASLKAQTYNYIGKIYQKQENDNQAIDYFNKALRFETTKTLLYANLMNNIGYSNFKLGNSNSLYYLKKALKIRDSLQNVPGLVSSNINLAKYYLEKKDSLTALKYCLNAKKRAHENKIFEDELSALELLSKIAPKKSLEYTKKYIALNDSLQNVERATRNKFARIEFETDEILNEKNTIEAEKEEISSQRWFILICSVIVFIILGLLYITRMQHAKNKELQFERKQQETNEEIYQLMLKQQSVINEARRGEKKRISQELHDGVMSKLTSTRLNLFILSKKQDEETIQKCLKHIDGIQDIEKEIRNISHDLNKNALLEKDSFQEIVRNLFEEYKNTTNLDCKIDIDENINWKTINDTIKIHLYRIFQESLQNIYKYALASEVILKIVKLEDKIVIEIKDNGQGFDTSKMREGIGLKNMQSRIKAINGNFSLESVIGKGTSTKMTIPV</sequence>
<feature type="repeat" description="TPR" evidence="9">
    <location>
        <begin position="191"/>
        <end position="224"/>
    </location>
</feature>
<keyword evidence="7" id="KW-0067">ATP-binding</keyword>
<evidence type="ECO:0000256" key="1">
    <source>
        <dbReference type="ARBA" id="ARBA00000085"/>
    </source>
</evidence>
<dbReference type="InterPro" id="IPR011712">
    <property type="entry name" value="Sig_transdc_His_kin_sub3_dim/P"/>
</dbReference>
<dbReference type="Pfam" id="PF13181">
    <property type="entry name" value="TPR_8"/>
    <property type="match status" value="2"/>
</dbReference>
<dbReference type="Pfam" id="PF07730">
    <property type="entry name" value="HisKA_3"/>
    <property type="match status" value="1"/>
</dbReference>
<dbReference type="InterPro" id="IPR005467">
    <property type="entry name" value="His_kinase_dom"/>
</dbReference>
<evidence type="ECO:0000313" key="14">
    <source>
        <dbReference type="Proteomes" id="UP000290283"/>
    </source>
</evidence>
<evidence type="ECO:0000256" key="11">
    <source>
        <dbReference type="SAM" id="Phobius"/>
    </source>
</evidence>
<dbReference type="InterPro" id="IPR011990">
    <property type="entry name" value="TPR-like_helical_dom_sf"/>
</dbReference>
<evidence type="ECO:0000256" key="10">
    <source>
        <dbReference type="SAM" id="Coils"/>
    </source>
</evidence>
<dbReference type="Gene3D" id="1.25.40.10">
    <property type="entry name" value="Tetratricopeptide repeat domain"/>
    <property type="match status" value="2"/>
</dbReference>
<dbReference type="RefSeq" id="WP_129434177.1">
    <property type="nucleotide sequence ID" value="NZ_SBKO01000001.1"/>
</dbReference>
<dbReference type="InterPro" id="IPR019734">
    <property type="entry name" value="TPR_rpt"/>
</dbReference>
<comment type="catalytic activity">
    <reaction evidence="1">
        <text>ATP + protein L-histidine = ADP + protein N-phospho-L-histidine.</text>
        <dbReference type="EC" id="2.7.13.3"/>
    </reaction>
</comment>
<evidence type="ECO:0000256" key="4">
    <source>
        <dbReference type="ARBA" id="ARBA00022679"/>
    </source>
</evidence>
<dbReference type="PANTHER" id="PTHR24421:SF10">
    <property type="entry name" value="NITRATE_NITRITE SENSOR PROTEIN NARQ"/>
    <property type="match status" value="1"/>
</dbReference>
<keyword evidence="14" id="KW-1185">Reference proteome</keyword>
<evidence type="ECO:0000313" key="13">
    <source>
        <dbReference type="EMBL" id="RXR20879.1"/>
    </source>
</evidence>
<dbReference type="InterPro" id="IPR003594">
    <property type="entry name" value="HATPase_dom"/>
</dbReference>
<keyword evidence="3" id="KW-0597">Phosphoprotein</keyword>
<keyword evidence="11" id="KW-0812">Transmembrane</keyword>
<reference evidence="14" key="1">
    <citation type="submission" date="2019-01" db="EMBL/GenBank/DDBJ databases">
        <title>Cytophagaceae bacterium strain CAR-16.</title>
        <authorList>
            <person name="Chen W.-M."/>
        </authorList>
    </citation>
    <scope>NUCLEOTIDE SEQUENCE [LARGE SCALE GENOMIC DNA]</scope>
    <source>
        <strain evidence="14">LLJ-11</strain>
    </source>
</reference>
<evidence type="ECO:0000256" key="5">
    <source>
        <dbReference type="ARBA" id="ARBA00022741"/>
    </source>
</evidence>
<dbReference type="InterPro" id="IPR050482">
    <property type="entry name" value="Sensor_HK_TwoCompSys"/>
</dbReference>
<dbReference type="Pfam" id="PF02518">
    <property type="entry name" value="HATPase_c"/>
    <property type="match status" value="1"/>
</dbReference>
<feature type="transmembrane region" description="Helical" evidence="11">
    <location>
        <begin position="420"/>
        <end position="438"/>
    </location>
</feature>
<dbReference type="PROSITE" id="PS51257">
    <property type="entry name" value="PROKAR_LIPOPROTEIN"/>
    <property type="match status" value="1"/>
</dbReference>
<dbReference type="PROSITE" id="PS50005">
    <property type="entry name" value="TPR"/>
    <property type="match status" value="2"/>
</dbReference>
<keyword evidence="5" id="KW-0547">Nucleotide-binding</keyword>
<name>A0A4Q1K8H7_9FLAO</name>
<feature type="coiled-coil region" evidence="10">
    <location>
        <begin position="394"/>
        <end position="461"/>
    </location>
</feature>
<evidence type="ECO:0000259" key="12">
    <source>
        <dbReference type="PROSITE" id="PS50109"/>
    </source>
</evidence>
<keyword evidence="11" id="KW-1133">Transmembrane helix</keyword>
<evidence type="ECO:0000256" key="6">
    <source>
        <dbReference type="ARBA" id="ARBA00022777"/>
    </source>
</evidence>
<protein>
    <recommendedName>
        <fullName evidence="2">histidine kinase</fullName>
        <ecNumber evidence="2">2.7.13.3</ecNumber>
    </recommendedName>
</protein>
<keyword evidence="8" id="KW-0902">Two-component regulatory system</keyword>
<gene>
    <name evidence="13" type="ORF">EQG63_02780</name>
</gene>
<dbReference type="SMART" id="SM00387">
    <property type="entry name" value="HATPase_c"/>
    <property type="match status" value="1"/>
</dbReference>
<comment type="caution">
    <text evidence="13">The sequence shown here is derived from an EMBL/GenBank/DDBJ whole genome shotgun (WGS) entry which is preliminary data.</text>
</comment>
<evidence type="ECO:0000256" key="2">
    <source>
        <dbReference type="ARBA" id="ARBA00012438"/>
    </source>
</evidence>